<dbReference type="KEGG" id="mfre:EXE63_02565"/>
<reference evidence="2 3" key="1">
    <citation type="submission" date="2019-04" db="EMBL/GenBank/DDBJ databases">
        <title>Draft, Whole-Genome Sequence of the Anthracene-degrading Mycobacterium frederiksbergense LB501T, Isolated from a Polycyclic Aromatic Hydrocarbon (PAH)-Contaminated Soil.</title>
        <authorList>
            <person name="Augelletti F."/>
        </authorList>
    </citation>
    <scope>NUCLEOTIDE SEQUENCE [LARGE SCALE GENOMIC DNA]</scope>
    <source>
        <strain evidence="2 3">LB 501T</strain>
        <plasmid evidence="2 3">unnamed2</plasmid>
    </source>
</reference>
<sequence length="268" mass="29891">MTALLDHDLYDRDNADREAQEREAQVLRAKAEQKAQKRESERRDKLVARVDVLDELREGQVSFLAGAPSIADVAAFFDVGASTVNRLLRAFPDEFARDGWTAARSNSAQDRWTDRAVIRAALLLDEIDSAPAAEIRYLLNVAALPVSFSSRDYRIAQCEKVFAHAMAVVEDVHGESSPVAVWRRFQEMPRYELQALTVALAALVPDDVPGTGSFLRKIGGRQGRVAEGLAQLIPLRSALYERRRRPGRDPRSAEPGGVTVMARRGRRR</sequence>
<geneLocation type="plasmid" evidence="2 3">
    <name>unnamed2</name>
</geneLocation>
<keyword evidence="3" id="KW-1185">Reference proteome</keyword>
<dbReference type="RefSeq" id="WP_168140634.1">
    <property type="nucleotide sequence ID" value="NZ_CP038798.1"/>
</dbReference>
<dbReference type="Proteomes" id="UP000501849">
    <property type="component" value="Plasmid unnamed2"/>
</dbReference>
<evidence type="ECO:0000313" key="2">
    <source>
        <dbReference type="EMBL" id="QIV79907.1"/>
    </source>
</evidence>
<accession>A0A6H0S1K0</accession>
<evidence type="ECO:0000256" key="1">
    <source>
        <dbReference type="SAM" id="MobiDB-lite"/>
    </source>
</evidence>
<keyword evidence="2" id="KW-0614">Plasmid</keyword>
<evidence type="ECO:0000313" key="3">
    <source>
        <dbReference type="Proteomes" id="UP000501849"/>
    </source>
</evidence>
<organism evidence="2 3">
    <name type="scientific">Mycolicibacterium frederiksbergense</name>
    <dbReference type="NCBI Taxonomy" id="117567"/>
    <lineage>
        <taxon>Bacteria</taxon>
        <taxon>Bacillati</taxon>
        <taxon>Actinomycetota</taxon>
        <taxon>Actinomycetes</taxon>
        <taxon>Mycobacteriales</taxon>
        <taxon>Mycobacteriaceae</taxon>
        <taxon>Mycolicibacterium</taxon>
    </lineage>
</organism>
<feature type="region of interest" description="Disordered" evidence="1">
    <location>
        <begin position="242"/>
        <end position="268"/>
    </location>
</feature>
<proteinExistence type="predicted"/>
<protein>
    <submittedName>
        <fullName evidence="2">Uncharacterized protein</fullName>
    </submittedName>
</protein>
<dbReference type="EMBL" id="CP038798">
    <property type="protein sequence ID" value="QIV79907.1"/>
    <property type="molecule type" value="Genomic_DNA"/>
</dbReference>
<name>A0A6H0S1K0_9MYCO</name>
<feature type="region of interest" description="Disordered" evidence="1">
    <location>
        <begin position="12"/>
        <end position="40"/>
    </location>
</feature>
<dbReference type="AlphaFoldDB" id="A0A6H0S1K0"/>
<gene>
    <name evidence="2" type="ORF">EXE63_02565</name>
</gene>